<accession>A0A1H6F4J7</accession>
<feature type="domain" description="UvrC family homology region profile" evidence="1">
    <location>
        <begin position="1"/>
        <end position="47"/>
    </location>
</feature>
<dbReference type="EMBL" id="FMSV02000156">
    <property type="protein sequence ID" value="SEH05088.1"/>
    <property type="molecule type" value="Genomic_DNA"/>
</dbReference>
<evidence type="ECO:0000313" key="3">
    <source>
        <dbReference type="Proteomes" id="UP000236724"/>
    </source>
</evidence>
<dbReference type="InterPro" id="IPR001162">
    <property type="entry name" value="UvrC_RNase_H_dom"/>
</dbReference>
<organism evidence="2 3">
    <name type="scientific">Candidatus Venteria ishoeyi</name>
    <dbReference type="NCBI Taxonomy" id="1899563"/>
    <lineage>
        <taxon>Bacteria</taxon>
        <taxon>Pseudomonadati</taxon>
        <taxon>Pseudomonadota</taxon>
        <taxon>Gammaproteobacteria</taxon>
        <taxon>Thiotrichales</taxon>
        <taxon>Thiotrichaceae</taxon>
        <taxon>Venteria</taxon>
    </lineage>
</organism>
<protein>
    <submittedName>
        <fullName evidence="2">Excinuclease ABC subunit C</fullName>
    </submittedName>
</protein>
<sequence>MVVMLQGVLNKKEYRHFIIDSLKDGEIDDFKSLYEVLGRRAKKIEKDCEESNSDMTHYIYEKLTKKKLQEYQTLYPDFF</sequence>
<dbReference type="GO" id="GO:0009381">
    <property type="term" value="F:excinuclease ABC activity"/>
    <property type="evidence" value="ECO:0007669"/>
    <property type="project" value="InterPro"/>
</dbReference>
<evidence type="ECO:0000259" key="1">
    <source>
        <dbReference type="Pfam" id="PF08459"/>
    </source>
</evidence>
<dbReference type="AlphaFoldDB" id="A0A1H6F4J7"/>
<keyword evidence="3" id="KW-1185">Reference proteome</keyword>
<dbReference type="Proteomes" id="UP000236724">
    <property type="component" value="Unassembled WGS sequence"/>
</dbReference>
<evidence type="ECO:0000313" key="2">
    <source>
        <dbReference type="EMBL" id="SEH05088.1"/>
    </source>
</evidence>
<gene>
    <name evidence="2" type="ORF">MBHS_00941</name>
</gene>
<reference evidence="2 3" key="1">
    <citation type="submission" date="2016-10" db="EMBL/GenBank/DDBJ databases">
        <authorList>
            <person name="de Groot N.N."/>
        </authorList>
    </citation>
    <scope>NUCLEOTIDE SEQUENCE [LARGE SCALE GENOMIC DNA]</scope>
    <source>
        <strain evidence="2">MBHS1</strain>
    </source>
</reference>
<name>A0A1H6F4J7_9GAMM</name>
<proteinExistence type="predicted"/>
<dbReference type="InterPro" id="IPR038476">
    <property type="entry name" value="UvrC_RNase_H_dom_sf"/>
</dbReference>
<dbReference type="Gene3D" id="3.30.420.340">
    <property type="entry name" value="UvrC, RNAse H endonuclease domain"/>
    <property type="match status" value="1"/>
</dbReference>
<dbReference type="Pfam" id="PF08459">
    <property type="entry name" value="UvrC_RNaseH_dom"/>
    <property type="match status" value="1"/>
</dbReference>